<dbReference type="SUPFAM" id="SSF52540">
    <property type="entry name" value="P-loop containing nucleoside triphosphate hydrolases"/>
    <property type="match status" value="1"/>
</dbReference>
<evidence type="ECO:0000313" key="3">
    <source>
        <dbReference type="Proteomes" id="UP000733611"/>
    </source>
</evidence>
<comment type="caution">
    <text evidence="2">The sequence shown here is derived from an EMBL/GenBank/DDBJ whole genome shotgun (WGS) entry which is preliminary data.</text>
</comment>
<gene>
    <name evidence="2" type="ORF">H9847_00580</name>
</gene>
<dbReference type="EMBL" id="JAHLFE010000013">
    <property type="protein sequence ID" value="MBU3843359.1"/>
    <property type="molecule type" value="Genomic_DNA"/>
</dbReference>
<dbReference type="Pfam" id="PF07693">
    <property type="entry name" value="KAP_NTPase"/>
    <property type="match status" value="1"/>
</dbReference>
<reference evidence="2" key="2">
    <citation type="submission" date="2021-04" db="EMBL/GenBank/DDBJ databases">
        <authorList>
            <person name="Gilroy R."/>
        </authorList>
    </citation>
    <scope>NUCLEOTIDE SEQUENCE</scope>
    <source>
        <strain evidence="2">378</strain>
    </source>
</reference>
<dbReference type="InterPro" id="IPR027417">
    <property type="entry name" value="P-loop_NTPase"/>
</dbReference>
<evidence type="ECO:0000259" key="1">
    <source>
        <dbReference type="Pfam" id="PF07693"/>
    </source>
</evidence>
<proteinExistence type="predicted"/>
<feature type="domain" description="KAP NTPase" evidence="1">
    <location>
        <begin position="24"/>
        <end position="409"/>
    </location>
</feature>
<reference evidence="2" key="1">
    <citation type="journal article" date="2021" name="PeerJ">
        <title>Extensive microbial diversity within the chicken gut microbiome revealed by metagenomics and culture.</title>
        <authorList>
            <person name="Gilroy R."/>
            <person name="Ravi A."/>
            <person name="Getino M."/>
            <person name="Pursley I."/>
            <person name="Horton D.L."/>
            <person name="Alikhan N.F."/>
            <person name="Baker D."/>
            <person name="Gharbi K."/>
            <person name="Hall N."/>
            <person name="Watson M."/>
            <person name="Adriaenssens E.M."/>
            <person name="Foster-Nyarko E."/>
            <person name="Jarju S."/>
            <person name="Secka A."/>
            <person name="Antonio M."/>
            <person name="Oren A."/>
            <person name="Chaudhuri R.R."/>
            <person name="La Ragione R."/>
            <person name="Hildebrand F."/>
            <person name="Pallen M.J."/>
        </authorList>
    </citation>
    <scope>NUCLEOTIDE SEQUENCE</scope>
    <source>
        <strain evidence="2">378</strain>
    </source>
</reference>
<dbReference type="Proteomes" id="UP000733611">
    <property type="component" value="Unassembled WGS sequence"/>
</dbReference>
<name>A0A948WYT5_9GAMM</name>
<accession>A0A948WYT5</accession>
<evidence type="ECO:0000313" key="2">
    <source>
        <dbReference type="EMBL" id="MBU3843359.1"/>
    </source>
</evidence>
<dbReference type="InterPro" id="IPR011646">
    <property type="entry name" value="KAP_P-loop"/>
</dbReference>
<organism evidence="2 3">
    <name type="scientific">Candidatus Anaerobiospirillum pullicola</name>
    <dbReference type="NCBI Taxonomy" id="2838451"/>
    <lineage>
        <taxon>Bacteria</taxon>
        <taxon>Pseudomonadati</taxon>
        <taxon>Pseudomonadota</taxon>
        <taxon>Gammaproteobacteria</taxon>
        <taxon>Aeromonadales</taxon>
        <taxon>Succinivibrionaceae</taxon>
        <taxon>Anaerobiospirillum</taxon>
    </lineage>
</organism>
<protein>
    <recommendedName>
        <fullName evidence="1">KAP NTPase domain-containing protein</fullName>
    </recommendedName>
</protein>
<dbReference type="AlphaFoldDB" id="A0A948WYT5"/>
<sequence>MLRSSIGDEPRKMDQGDLFSLSVYQDALIYFVQLTDTPFAISLQGSSGSGRTSLMTAMRHHLCAKEDDPYFGIWLSAWQFALLKDSSQTQIGILQGIVNQLASLTKANSSQVARCRALISSVFAVNQNEPQLATTANVEALKNKEPESAHNKAAASAAIPDADLKAVELNWSQAHDHHQPIADDEPINLDNVPNWDAEVAAVENGANSAAINPDREKERAVTLQVPVNDQGTIAVDGSEVHGDITQLRAELSALVEEILSYNPQKRGLLFFLDDFDLLSSELAVDLLVLLKNLVALPHCVLMVAINYDTVVRGLVKKWGLSTDHALPERYFRSFFDRLVQLSFKMPRYSAGIRDFIAHMANEIGIFSEEELMDNEMAQKLYATLEVCVAATTDHNVRKIKNLLNAMSLILITNEMQYATEQVNLNAWDKVLLAAVVGLQFNCPALFNLMANHPDFLHWDEEFAAKEYLPQLNAKTREVLSRQINGELNGWKEVVARVALSHNLPVGQSCQLLSLLDTLARTLVEHYRFGAAEVLGPLFAMAQLTHVKGAALQDMPLSSL</sequence>